<reference evidence="4 5" key="1">
    <citation type="submission" date="2017-03" db="EMBL/GenBank/DDBJ databases">
        <title>Comparative genomics of honeybee gut symbionts reveal geographically distinct and subgroup specific antibiotic resistance.</title>
        <authorList>
            <person name="Ludvigsen J."/>
            <person name="Porcellato D."/>
            <person name="Labee-Lund T.M."/>
            <person name="Amdam G.V."/>
            <person name="Rudi K."/>
        </authorList>
    </citation>
    <scope>NUCLEOTIDE SEQUENCE [LARGE SCALE GENOMIC DNA]</scope>
    <source>
        <strain evidence="2 5">A-7-12</strain>
        <strain evidence="3 4">A-9-12</strain>
    </source>
</reference>
<feature type="domain" description="Nitroreductase" evidence="1">
    <location>
        <begin position="58"/>
        <end position="212"/>
    </location>
</feature>
<dbReference type="OrthoDB" id="7065805at2"/>
<accession>A0A242NJW3</accession>
<keyword evidence="4" id="KW-1185">Reference proteome</keyword>
<proteinExistence type="predicted"/>
<dbReference type="EMBL" id="NARP01000009">
    <property type="protein sequence ID" value="OTQ00411.1"/>
    <property type="molecule type" value="Genomic_DNA"/>
</dbReference>
<dbReference type="AlphaFoldDB" id="A0A242NJW3"/>
<name>A0A242NJW3_9GAMM</name>
<evidence type="ECO:0000313" key="2">
    <source>
        <dbReference type="EMBL" id="OTQ00411.1"/>
    </source>
</evidence>
<dbReference type="Pfam" id="PF00881">
    <property type="entry name" value="Nitroreductase"/>
    <property type="match status" value="1"/>
</dbReference>
<dbReference type="PANTHER" id="PTHR43745:SF2">
    <property type="entry name" value="NITROREDUCTASE MJ1384-RELATED"/>
    <property type="match status" value="1"/>
</dbReference>
<protein>
    <recommendedName>
        <fullName evidence="1">Nitroreductase domain-containing protein</fullName>
    </recommendedName>
</protein>
<dbReference type="EMBL" id="NART01000023">
    <property type="protein sequence ID" value="OTQ10149.1"/>
    <property type="molecule type" value="Genomic_DNA"/>
</dbReference>
<dbReference type="GO" id="GO:0016491">
    <property type="term" value="F:oxidoreductase activity"/>
    <property type="evidence" value="ECO:0007669"/>
    <property type="project" value="InterPro"/>
</dbReference>
<dbReference type="Proteomes" id="UP000194800">
    <property type="component" value="Unassembled WGS sequence"/>
</dbReference>
<dbReference type="InterPro" id="IPR029479">
    <property type="entry name" value="Nitroreductase"/>
</dbReference>
<dbReference type="Gene3D" id="3.40.109.10">
    <property type="entry name" value="NADH Oxidase"/>
    <property type="match status" value="1"/>
</dbReference>
<comment type="caution">
    <text evidence="2">The sequence shown here is derived from an EMBL/GenBank/DDBJ whole genome shotgun (WGS) entry which is preliminary data.</text>
</comment>
<evidence type="ECO:0000313" key="3">
    <source>
        <dbReference type="EMBL" id="OTQ10149.1"/>
    </source>
</evidence>
<dbReference type="PANTHER" id="PTHR43745">
    <property type="entry name" value="NITROREDUCTASE MJ1384-RELATED"/>
    <property type="match status" value="1"/>
</dbReference>
<organism evidence="2 5">
    <name type="scientific">Gilliamella apicola</name>
    <dbReference type="NCBI Taxonomy" id="1196095"/>
    <lineage>
        <taxon>Bacteria</taxon>
        <taxon>Pseudomonadati</taxon>
        <taxon>Pseudomonadota</taxon>
        <taxon>Gammaproteobacteria</taxon>
        <taxon>Orbales</taxon>
        <taxon>Orbaceae</taxon>
        <taxon>Gilliamella</taxon>
    </lineage>
</organism>
<dbReference type="SUPFAM" id="SSF55469">
    <property type="entry name" value="FMN-dependent nitroreductase-like"/>
    <property type="match status" value="1"/>
</dbReference>
<dbReference type="Proteomes" id="UP000194977">
    <property type="component" value="Unassembled WGS sequence"/>
</dbReference>
<evidence type="ECO:0000259" key="1">
    <source>
        <dbReference type="Pfam" id="PF00881"/>
    </source>
</evidence>
<dbReference type="RefSeq" id="WP_086271699.1">
    <property type="nucleotide sequence ID" value="NZ_CAMLEZ010000033.1"/>
</dbReference>
<evidence type="ECO:0000313" key="4">
    <source>
        <dbReference type="Proteomes" id="UP000194800"/>
    </source>
</evidence>
<dbReference type="InterPro" id="IPR052544">
    <property type="entry name" value="Bacteriocin_Proc_Enz"/>
</dbReference>
<evidence type="ECO:0000313" key="5">
    <source>
        <dbReference type="Proteomes" id="UP000194977"/>
    </source>
</evidence>
<sequence length="212" mass="23266">MPWGLRKTVSILFLSLFCLPFCYADINLPTPQMKDGMSLFESLKKRVSTPGGGFPAGQVTDDELSTVLWAASGLNRGKTGWTVPMSKGKAPYVRIYVASEKGTFLYEWDGHFLREINNQDIRGDIGQQSFTKRAAYSLIFVSDANALSDIKPDEVTNFSYTAVGAMSQNVYLAAAALKLSARYIHSIKSEAISQALQLPKDDVPLGMILLGK</sequence>
<gene>
    <name evidence="3" type="ORF">B6C91_06720</name>
    <name evidence="2" type="ORF">B6D08_04690</name>
</gene>
<dbReference type="InterPro" id="IPR000415">
    <property type="entry name" value="Nitroreductase-like"/>
</dbReference>